<evidence type="ECO:0000313" key="2">
    <source>
        <dbReference type="EMBL" id="TYS48461.1"/>
    </source>
</evidence>
<feature type="transmembrane region" description="Helical" evidence="1">
    <location>
        <begin position="89"/>
        <end position="110"/>
    </location>
</feature>
<reference evidence="2 3" key="1">
    <citation type="submission" date="2019-08" db="EMBL/GenBank/DDBJ databases">
        <title>Bacillus genomes from the desert of Cuatro Cienegas, Coahuila.</title>
        <authorList>
            <person name="Olmedo-Alvarez G."/>
        </authorList>
    </citation>
    <scope>NUCLEOTIDE SEQUENCE [LARGE SCALE GENOMIC DNA]</scope>
    <source>
        <strain evidence="2 3">CH446_14T</strain>
    </source>
</reference>
<accession>A0A5D4RDT3</accession>
<organism evidence="2 3">
    <name type="scientific">Bacillus infantis</name>
    <dbReference type="NCBI Taxonomy" id="324767"/>
    <lineage>
        <taxon>Bacteria</taxon>
        <taxon>Bacillati</taxon>
        <taxon>Bacillota</taxon>
        <taxon>Bacilli</taxon>
        <taxon>Bacillales</taxon>
        <taxon>Bacillaceae</taxon>
        <taxon>Bacillus</taxon>
    </lineage>
</organism>
<proteinExistence type="predicted"/>
<comment type="caution">
    <text evidence="2">The sequence shown here is derived from an EMBL/GenBank/DDBJ whole genome shotgun (WGS) entry which is preliminary data.</text>
</comment>
<sequence>MKAKKHKTRKQKKVFHPFISFSLLMLAAAMFSLWAIEGYSSSQLKSFSSPGRIIFLYSRWAVILVGGVIFFLSFCIFGRIMEKKARKVFGIHIYTFLFAAGVLAGSILLMNDYYTYGNFGPLEIKFRDGLFSEEKI</sequence>
<dbReference type="RefSeq" id="WP_148974645.1">
    <property type="nucleotide sequence ID" value="NZ_JBNIKU010000007.1"/>
</dbReference>
<evidence type="ECO:0000256" key="1">
    <source>
        <dbReference type="SAM" id="Phobius"/>
    </source>
</evidence>
<name>A0A5D4RDT3_9BACI</name>
<gene>
    <name evidence="2" type="ORF">FZD51_10040</name>
</gene>
<protein>
    <submittedName>
        <fullName evidence="2">Uncharacterized protein</fullName>
    </submittedName>
</protein>
<evidence type="ECO:0000313" key="3">
    <source>
        <dbReference type="Proteomes" id="UP000322139"/>
    </source>
</evidence>
<dbReference type="AlphaFoldDB" id="A0A5D4RDT3"/>
<feature type="transmembrane region" description="Helical" evidence="1">
    <location>
        <begin position="56"/>
        <end position="77"/>
    </location>
</feature>
<feature type="transmembrane region" description="Helical" evidence="1">
    <location>
        <begin position="14"/>
        <end position="36"/>
    </location>
</feature>
<keyword evidence="1" id="KW-1133">Transmembrane helix</keyword>
<keyword evidence="1" id="KW-0812">Transmembrane</keyword>
<keyword evidence="1" id="KW-0472">Membrane</keyword>
<dbReference type="Proteomes" id="UP000322139">
    <property type="component" value="Unassembled WGS sequence"/>
</dbReference>
<dbReference type="EMBL" id="VTER01000005">
    <property type="protein sequence ID" value="TYS48461.1"/>
    <property type="molecule type" value="Genomic_DNA"/>
</dbReference>